<dbReference type="PRINTS" id="PR00080">
    <property type="entry name" value="SDRFAMILY"/>
</dbReference>
<dbReference type="GO" id="GO:0016491">
    <property type="term" value="F:oxidoreductase activity"/>
    <property type="evidence" value="ECO:0007669"/>
    <property type="project" value="UniProtKB-KW"/>
</dbReference>
<evidence type="ECO:0008006" key="6">
    <source>
        <dbReference type="Google" id="ProtNLM"/>
    </source>
</evidence>
<name>A0A1T4K3S2_9ENTE</name>
<reference evidence="4 5" key="1">
    <citation type="submission" date="2017-02" db="EMBL/GenBank/DDBJ databases">
        <authorList>
            <person name="Peterson S.W."/>
        </authorList>
    </citation>
    <scope>NUCLEOTIDE SEQUENCE [LARGE SCALE GENOMIC DNA]</scope>
    <source>
        <strain evidence="4 5">ATCC BAA-1030</strain>
    </source>
</reference>
<dbReference type="PANTHER" id="PTHR44196">
    <property type="entry name" value="DEHYDROGENASE/REDUCTASE SDR FAMILY MEMBER 7B"/>
    <property type="match status" value="1"/>
</dbReference>
<evidence type="ECO:0000256" key="3">
    <source>
        <dbReference type="RuleBase" id="RU000363"/>
    </source>
</evidence>
<dbReference type="PRINTS" id="PR00081">
    <property type="entry name" value="GDHRDH"/>
</dbReference>
<dbReference type="Pfam" id="PF00106">
    <property type="entry name" value="adh_short"/>
    <property type="match status" value="1"/>
</dbReference>
<dbReference type="PROSITE" id="PS00061">
    <property type="entry name" value="ADH_SHORT"/>
    <property type="match status" value="1"/>
</dbReference>
<dbReference type="Proteomes" id="UP000190328">
    <property type="component" value="Unassembled WGS sequence"/>
</dbReference>
<evidence type="ECO:0000313" key="5">
    <source>
        <dbReference type="Proteomes" id="UP000190328"/>
    </source>
</evidence>
<accession>A0A1T4K3S2</accession>
<dbReference type="GO" id="GO:0016020">
    <property type="term" value="C:membrane"/>
    <property type="evidence" value="ECO:0007669"/>
    <property type="project" value="TreeGrafter"/>
</dbReference>
<evidence type="ECO:0000313" key="4">
    <source>
        <dbReference type="EMBL" id="SJZ36965.1"/>
    </source>
</evidence>
<keyword evidence="2" id="KW-0560">Oxidoreductase</keyword>
<dbReference type="Gene3D" id="3.40.50.720">
    <property type="entry name" value="NAD(P)-binding Rossmann-like Domain"/>
    <property type="match status" value="1"/>
</dbReference>
<comment type="similarity">
    <text evidence="1 3">Belongs to the short-chain dehydrogenases/reductases (SDR) family.</text>
</comment>
<proteinExistence type="inferred from homology"/>
<dbReference type="SUPFAM" id="SSF51735">
    <property type="entry name" value="NAD(P)-binding Rossmann-fold domains"/>
    <property type="match status" value="1"/>
</dbReference>
<evidence type="ECO:0000256" key="2">
    <source>
        <dbReference type="ARBA" id="ARBA00023002"/>
    </source>
</evidence>
<sequence length="259" mass="29050">MKNKTIVITGATSGLGEAIAHVCAKRKAHLILLGRNAEKLKEIQESLLQQHQVQCETYQADFLKIEEVQAVGEKIARKYSVIDVLINNAGVGYFEEFSNLSVEKITATFQTNVLSLMVFSKILLPNITKSKGEIINISSMSAKFSSPKSSIYAASKAAVTHFSNILRLELAKKSVRVRLVHTGPIRTPFHEKADKTGEYAKKVEKWMLNADKLAEEISQTIGTKKRELNRPRLMSVASVWATLFPRITDYFSQNVFNYK</sequence>
<dbReference type="PANTHER" id="PTHR44196:SF1">
    <property type="entry name" value="DEHYDROGENASE_REDUCTASE SDR FAMILY MEMBER 7B"/>
    <property type="match status" value="1"/>
</dbReference>
<dbReference type="EMBL" id="FUXI01000001">
    <property type="protein sequence ID" value="SJZ36965.1"/>
    <property type="molecule type" value="Genomic_DNA"/>
</dbReference>
<organism evidence="4 5">
    <name type="scientific">Pilibacter termitis</name>
    <dbReference type="NCBI Taxonomy" id="263852"/>
    <lineage>
        <taxon>Bacteria</taxon>
        <taxon>Bacillati</taxon>
        <taxon>Bacillota</taxon>
        <taxon>Bacilli</taxon>
        <taxon>Lactobacillales</taxon>
        <taxon>Enterococcaceae</taxon>
        <taxon>Pilibacter</taxon>
    </lineage>
</organism>
<protein>
    <recommendedName>
        <fullName evidence="6">Short-chain dehydrogenase</fullName>
    </recommendedName>
</protein>
<dbReference type="InterPro" id="IPR020904">
    <property type="entry name" value="Sc_DH/Rdtase_CS"/>
</dbReference>
<dbReference type="OrthoDB" id="9793345at2"/>
<evidence type="ECO:0000256" key="1">
    <source>
        <dbReference type="ARBA" id="ARBA00006484"/>
    </source>
</evidence>
<dbReference type="InterPro" id="IPR002347">
    <property type="entry name" value="SDR_fam"/>
</dbReference>
<dbReference type="AlphaFoldDB" id="A0A1T4K3S2"/>
<dbReference type="STRING" id="263852.SAMN02745116_00067"/>
<dbReference type="InterPro" id="IPR036291">
    <property type="entry name" value="NAD(P)-bd_dom_sf"/>
</dbReference>
<dbReference type="RefSeq" id="WP_078806039.1">
    <property type="nucleotide sequence ID" value="NZ_FUXI01000001.1"/>
</dbReference>
<gene>
    <name evidence="4" type="ORF">SAMN02745116_00067</name>
</gene>
<dbReference type="PIRSF" id="PIRSF000126">
    <property type="entry name" value="11-beta-HSD1"/>
    <property type="match status" value="1"/>
</dbReference>
<keyword evidence="5" id="KW-1185">Reference proteome</keyword>